<dbReference type="GO" id="GO:0005743">
    <property type="term" value="C:mitochondrial inner membrane"/>
    <property type="evidence" value="ECO:0007669"/>
    <property type="project" value="TreeGrafter"/>
</dbReference>
<accession>A0AAV1M0I9</accession>
<dbReference type="EMBL" id="CAVLGL010000115">
    <property type="protein sequence ID" value="CAK1599814.1"/>
    <property type="molecule type" value="Genomic_DNA"/>
</dbReference>
<dbReference type="PANTHER" id="PTHR47148:SF1">
    <property type="entry name" value="CYTOCHROME C OXIDASE ASSEMBLY FACTOR 1 HOMOLOG"/>
    <property type="match status" value="1"/>
</dbReference>
<dbReference type="AlphaFoldDB" id="A0AAV1M0I9"/>
<evidence type="ECO:0000313" key="1">
    <source>
        <dbReference type="EMBL" id="CAK1599814.1"/>
    </source>
</evidence>
<dbReference type="GO" id="GO:0032981">
    <property type="term" value="P:mitochondrial respiratory chain complex I assembly"/>
    <property type="evidence" value="ECO:0007669"/>
    <property type="project" value="TreeGrafter"/>
</dbReference>
<dbReference type="PANTHER" id="PTHR47148">
    <property type="entry name" value="CYTOCHROME C OXIDASE ASSEMBLY FACTOR 1 HOMOLOG"/>
    <property type="match status" value="1"/>
</dbReference>
<keyword evidence="2" id="KW-1185">Reference proteome</keyword>
<proteinExistence type="predicted"/>
<dbReference type="GO" id="GO:0033617">
    <property type="term" value="P:mitochondrial respiratory chain complex IV assembly"/>
    <property type="evidence" value="ECO:0007669"/>
    <property type="project" value="TreeGrafter"/>
</dbReference>
<dbReference type="Proteomes" id="UP001314205">
    <property type="component" value="Unassembled WGS sequence"/>
</dbReference>
<reference evidence="1 2" key="1">
    <citation type="submission" date="2023-11" db="EMBL/GenBank/DDBJ databases">
        <authorList>
            <person name="Hedman E."/>
            <person name="Englund M."/>
            <person name="Stromberg M."/>
            <person name="Nyberg Akerstrom W."/>
            <person name="Nylinder S."/>
            <person name="Jareborg N."/>
            <person name="Kallberg Y."/>
            <person name="Kronander E."/>
        </authorList>
    </citation>
    <scope>NUCLEOTIDE SEQUENCE [LARGE SCALE GENOMIC DNA]</scope>
</reference>
<name>A0AAV1M0I9_9NEOP</name>
<organism evidence="1 2">
    <name type="scientific">Parnassius mnemosyne</name>
    <name type="common">clouded apollo</name>
    <dbReference type="NCBI Taxonomy" id="213953"/>
    <lineage>
        <taxon>Eukaryota</taxon>
        <taxon>Metazoa</taxon>
        <taxon>Ecdysozoa</taxon>
        <taxon>Arthropoda</taxon>
        <taxon>Hexapoda</taxon>
        <taxon>Insecta</taxon>
        <taxon>Pterygota</taxon>
        <taxon>Neoptera</taxon>
        <taxon>Endopterygota</taxon>
        <taxon>Lepidoptera</taxon>
        <taxon>Glossata</taxon>
        <taxon>Ditrysia</taxon>
        <taxon>Papilionoidea</taxon>
        <taxon>Papilionidae</taxon>
        <taxon>Parnassiinae</taxon>
        <taxon>Parnassini</taxon>
        <taxon>Parnassius</taxon>
        <taxon>Driopa</taxon>
    </lineage>
</organism>
<sequence length="131" mass="15469">MTVSTRTLVKIAAWGALVVSSTGFYLQNKLIDRYRNWDSYKDALRKLRAHPGAVHYLGEPIKDKRFKLSDTEHNFSDRTTARFRIPVYGPKDKGYYYFWAEKDNDNWLLVRADLELKSKPEERLIIIKENK</sequence>
<gene>
    <name evidence="1" type="ORF">PARMNEM_LOCUS18651</name>
</gene>
<protein>
    <submittedName>
        <fullName evidence="1">Uncharacterized protein</fullName>
    </submittedName>
</protein>
<comment type="caution">
    <text evidence="1">The sequence shown here is derived from an EMBL/GenBank/DDBJ whole genome shotgun (WGS) entry which is preliminary data.</text>
</comment>
<dbReference type="Pfam" id="PF08695">
    <property type="entry name" value="Coa1"/>
    <property type="match status" value="1"/>
</dbReference>
<evidence type="ECO:0000313" key="2">
    <source>
        <dbReference type="Proteomes" id="UP001314205"/>
    </source>
</evidence>
<dbReference type="InterPro" id="IPR014807">
    <property type="entry name" value="Coa1"/>
</dbReference>